<evidence type="ECO:0000259" key="2">
    <source>
        <dbReference type="Pfam" id="PF12690"/>
    </source>
</evidence>
<gene>
    <name evidence="3" type="ORF">EDC14_101433</name>
</gene>
<reference evidence="3 4" key="1">
    <citation type="submission" date="2019-03" db="EMBL/GenBank/DDBJ databases">
        <title>Genomic Encyclopedia of Type Strains, Phase IV (KMG-IV): sequencing the most valuable type-strain genomes for metagenomic binning, comparative biology and taxonomic classification.</title>
        <authorList>
            <person name="Goeker M."/>
        </authorList>
    </citation>
    <scope>NUCLEOTIDE SEQUENCE [LARGE SCALE GENOMIC DNA]</scope>
    <source>
        <strain evidence="3 4">LX-B</strain>
    </source>
</reference>
<keyword evidence="4" id="KW-1185">Reference proteome</keyword>
<dbReference type="OrthoDB" id="1267107at2"/>
<organism evidence="3 4">
    <name type="scientific">Hydrogenispora ethanolica</name>
    <dbReference type="NCBI Taxonomy" id="1082276"/>
    <lineage>
        <taxon>Bacteria</taxon>
        <taxon>Bacillati</taxon>
        <taxon>Bacillota</taxon>
        <taxon>Hydrogenispora</taxon>
    </lineage>
</organism>
<protein>
    <submittedName>
        <fullName evidence="3">Intracellular proteinase inhibitor BsuPI</fullName>
    </submittedName>
</protein>
<evidence type="ECO:0000256" key="1">
    <source>
        <dbReference type="SAM" id="SignalP"/>
    </source>
</evidence>
<dbReference type="RefSeq" id="WP_132014605.1">
    <property type="nucleotide sequence ID" value="NZ_SLUN01000014.1"/>
</dbReference>
<dbReference type="Gene3D" id="2.60.40.2360">
    <property type="entry name" value="Intracellular proteinase inhibitor BsuPI"/>
    <property type="match status" value="1"/>
</dbReference>
<dbReference type="Proteomes" id="UP000295008">
    <property type="component" value="Unassembled WGS sequence"/>
</dbReference>
<accession>A0A4R1RMC7</accession>
<proteinExistence type="predicted"/>
<feature type="chain" id="PRO_5038422614" evidence="1">
    <location>
        <begin position="25"/>
        <end position="148"/>
    </location>
</feature>
<dbReference type="PROSITE" id="PS51257">
    <property type="entry name" value="PROKAR_LIPOPROTEIN"/>
    <property type="match status" value="1"/>
</dbReference>
<feature type="signal peptide" evidence="1">
    <location>
        <begin position="1"/>
        <end position="24"/>
    </location>
</feature>
<dbReference type="InterPro" id="IPR038144">
    <property type="entry name" value="IPI"/>
</dbReference>
<dbReference type="Pfam" id="PF12690">
    <property type="entry name" value="BsuPI"/>
    <property type="match status" value="1"/>
</dbReference>
<keyword evidence="1" id="KW-0732">Signal</keyword>
<sequence length="148" mass="16251">MKRIWLLALSSLLLLGGASCSATSRPLVLKVQADKTVYQSGEVIAMALTVLNLNREPVQLSFASSQVFDFWLADGDQTVWKWSTGRFFTQALSKLTLKPGQPVTYVAKMDPDAAAALKPGTYRLVGELKTKEKLVAKPVEIRITDPAR</sequence>
<dbReference type="EMBL" id="SLUN01000014">
    <property type="protein sequence ID" value="TCL67344.1"/>
    <property type="molecule type" value="Genomic_DNA"/>
</dbReference>
<comment type="caution">
    <text evidence="3">The sequence shown here is derived from an EMBL/GenBank/DDBJ whole genome shotgun (WGS) entry which is preliminary data.</text>
</comment>
<dbReference type="AlphaFoldDB" id="A0A4R1RMC7"/>
<feature type="domain" description="Intracellular proteinase inhibitor BsuPI" evidence="2">
    <location>
        <begin position="32"/>
        <end position="132"/>
    </location>
</feature>
<evidence type="ECO:0000313" key="4">
    <source>
        <dbReference type="Proteomes" id="UP000295008"/>
    </source>
</evidence>
<dbReference type="InterPro" id="IPR020481">
    <property type="entry name" value="Intracell_prot_inh_BsuPI"/>
</dbReference>
<name>A0A4R1RMC7_HYDET</name>
<evidence type="ECO:0000313" key="3">
    <source>
        <dbReference type="EMBL" id="TCL67344.1"/>
    </source>
</evidence>